<evidence type="ECO:0000256" key="1">
    <source>
        <dbReference type="ARBA" id="ARBA00000677"/>
    </source>
</evidence>
<comment type="similarity">
    <text evidence="2 9">Belongs to the peptidase S26 family.</text>
</comment>
<keyword evidence="6 8" id="KW-0378">Hydrolase</keyword>
<dbReference type="PANTHER" id="PTHR43390:SF1">
    <property type="entry name" value="CHLOROPLAST PROCESSING PEPTIDASE"/>
    <property type="match status" value="1"/>
</dbReference>
<dbReference type="GO" id="GO:0009003">
    <property type="term" value="F:signal peptidase activity"/>
    <property type="evidence" value="ECO:0007669"/>
    <property type="project" value="UniProtKB-EC"/>
</dbReference>
<dbReference type="PRINTS" id="PR00727">
    <property type="entry name" value="LEADERPTASE"/>
</dbReference>
<dbReference type="InterPro" id="IPR019757">
    <property type="entry name" value="Pept_S26A_signal_pept_1_Lys-AS"/>
</dbReference>
<dbReference type="PROSITE" id="PS00760">
    <property type="entry name" value="SPASE_I_2"/>
    <property type="match status" value="1"/>
</dbReference>
<evidence type="ECO:0000313" key="12">
    <source>
        <dbReference type="Proteomes" id="UP000518300"/>
    </source>
</evidence>
<sequence length="185" mass="20402">MSTAQAHPKVTGRRLPWAGLVLMGVVLGGAVLLRAFAVRPLRVISDSMAPTLRVGDRLVMDLWTYRFEAPEAGDIVVFEPPPALARSVAEPPRHSIKRVVALPGQVVQVRDGQVWVDGQARHEPYVAEPAGYTWGPERVPEGELFVLGDNRNASADSHAWGFLPARYVTGRAWVRFWPPERAGRP</sequence>
<dbReference type="PROSITE" id="PS00761">
    <property type="entry name" value="SPASE_I_3"/>
    <property type="match status" value="1"/>
</dbReference>
<evidence type="ECO:0000256" key="9">
    <source>
        <dbReference type="RuleBase" id="RU362042"/>
    </source>
</evidence>
<dbReference type="AlphaFoldDB" id="A0A848LTK3"/>
<comment type="caution">
    <text evidence="11">The sequence shown here is derived from an EMBL/GenBank/DDBJ whole genome shotgun (WGS) entry which is preliminary data.</text>
</comment>
<comment type="catalytic activity">
    <reaction evidence="1 8">
        <text>Cleavage of hydrophobic, N-terminal signal or leader sequences from secreted and periplasmic proteins.</text>
        <dbReference type="EC" id="3.4.21.89"/>
    </reaction>
</comment>
<dbReference type="InterPro" id="IPR019533">
    <property type="entry name" value="Peptidase_S26"/>
</dbReference>
<protein>
    <recommendedName>
        <fullName evidence="4 8">Signal peptidase I</fullName>
        <ecNumber evidence="3 8">3.4.21.89</ecNumber>
    </recommendedName>
</protein>
<dbReference type="SUPFAM" id="SSF51306">
    <property type="entry name" value="LexA/Signal peptidase"/>
    <property type="match status" value="1"/>
</dbReference>
<evidence type="ECO:0000256" key="2">
    <source>
        <dbReference type="ARBA" id="ARBA00009370"/>
    </source>
</evidence>
<dbReference type="Pfam" id="PF10502">
    <property type="entry name" value="Peptidase_S26"/>
    <property type="match status" value="1"/>
</dbReference>
<evidence type="ECO:0000256" key="8">
    <source>
        <dbReference type="RuleBase" id="RU003993"/>
    </source>
</evidence>
<dbReference type="NCBIfam" id="TIGR02227">
    <property type="entry name" value="sigpep_I_bact"/>
    <property type="match status" value="1"/>
</dbReference>
<feature type="active site" evidence="7">
    <location>
        <position position="47"/>
    </location>
</feature>
<evidence type="ECO:0000256" key="3">
    <source>
        <dbReference type="ARBA" id="ARBA00013208"/>
    </source>
</evidence>
<dbReference type="Proteomes" id="UP000518300">
    <property type="component" value="Unassembled WGS sequence"/>
</dbReference>
<dbReference type="InterPro" id="IPR019758">
    <property type="entry name" value="Pept_S26A_signal_pept_1_CS"/>
</dbReference>
<dbReference type="InterPro" id="IPR019756">
    <property type="entry name" value="Pept_S26A_signal_pept_1_Ser-AS"/>
</dbReference>
<dbReference type="EMBL" id="JABBJJ010000312">
    <property type="protein sequence ID" value="NMO21318.1"/>
    <property type="molecule type" value="Genomic_DNA"/>
</dbReference>
<keyword evidence="8" id="KW-0812">Transmembrane</keyword>
<feature type="transmembrane region" description="Helical" evidence="8">
    <location>
        <begin position="17"/>
        <end position="37"/>
    </location>
</feature>
<feature type="active site" evidence="7">
    <location>
        <position position="97"/>
    </location>
</feature>
<keyword evidence="8" id="KW-0472">Membrane</keyword>
<keyword evidence="5 8" id="KW-0645">Protease</keyword>
<proteinExistence type="inferred from homology"/>
<evidence type="ECO:0000256" key="5">
    <source>
        <dbReference type="ARBA" id="ARBA00022670"/>
    </source>
</evidence>
<keyword evidence="12" id="KW-1185">Reference proteome</keyword>
<dbReference type="InterPro" id="IPR000223">
    <property type="entry name" value="Pept_S26A_signal_pept_1"/>
</dbReference>
<evidence type="ECO:0000259" key="10">
    <source>
        <dbReference type="Pfam" id="PF10502"/>
    </source>
</evidence>
<feature type="domain" description="Peptidase S26" evidence="10">
    <location>
        <begin position="21"/>
        <end position="177"/>
    </location>
</feature>
<evidence type="ECO:0000256" key="7">
    <source>
        <dbReference type="PIRSR" id="PIRSR600223-1"/>
    </source>
</evidence>
<dbReference type="Gene3D" id="2.10.109.10">
    <property type="entry name" value="Umud Fragment, subunit A"/>
    <property type="match status" value="1"/>
</dbReference>
<dbReference type="EC" id="3.4.21.89" evidence="3 8"/>
<accession>A0A848LTK3</accession>
<evidence type="ECO:0000256" key="6">
    <source>
        <dbReference type="ARBA" id="ARBA00022801"/>
    </source>
</evidence>
<evidence type="ECO:0000313" key="11">
    <source>
        <dbReference type="EMBL" id="NMO21318.1"/>
    </source>
</evidence>
<dbReference type="PANTHER" id="PTHR43390">
    <property type="entry name" value="SIGNAL PEPTIDASE I"/>
    <property type="match status" value="1"/>
</dbReference>
<gene>
    <name evidence="11" type="primary">lepB</name>
    <name evidence="11" type="ORF">HG543_41675</name>
</gene>
<dbReference type="InterPro" id="IPR036286">
    <property type="entry name" value="LexA/Signal_pep-like_sf"/>
</dbReference>
<organism evidence="11 12">
    <name type="scientific">Pyxidicoccus fallax</name>
    <dbReference type="NCBI Taxonomy" id="394095"/>
    <lineage>
        <taxon>Bacteria</taxon>
        <taxon>Pseudomonadati</taxon>
        <taxon>Myxococcota</taxon>
        <taxon>Myxococcia</taxon>
        <taxon>Myxococcales</taxon>
        <taxon>Cystobacterineae</taxon>
        <taxon>Myxococcaceae</taxon>
        <taxon>Pyxidicoccus</taxon>
    </lineage>
</organism>
<comment type="subcellular location">
    <subcellularLocation>
        <location evidence="9">Membrane</location>
        <topology evidence="9">Single-pass type II membrane protein</topology>
    </subcellularLocation>
</comment>
<evidence type="ECO:0000256" key="4">
    <source>
        <dbReference type="ARBA" id="ARBA00019232"/>
    </source>
</evidence>
<reference evidence="11 12" key="1">
    <citation type="submission" date="2020-04" db="EMBL/GenBank/DDBJ databases">
        <title>Draft genome of Pyxidicoccus fallax type strain.</title>
        <authorList>
            <person name="Whitworth D.E."/>
        </authorList>
    </citation>
    <scope>NUCLEOTIDE SEQUENCE [LARGE SCALE GENOMIC DNA]</scope>
    <source>
        <strain evidence="11 12">DSM 14698</strain>
    </source>
</reference>
<dbReference type="GO" id="GO:0004252">
    <property type="term" value="F:serine-type endopeptidase activity"/>
    <property type="evidence" value="ECO:0007669"/>
    <property type="project" value="InterPro"/>
</dbReference>
<dbReference type="CDD" id="cd06530">
    <property type="entry name" value="S26_SPase_I"/>
    <property type="match status" value="1"/>
</dbReference>
<name>A0A848LTK3_9BACT</name>
<keyword evidence="8" id="KW-1133">Transmembrane helix</keyword>
<dbReference type="PROSITE" id="PS00501">
    <property type="entry name" value="SPASE_I_1"/>
    <property type="match status" value="1"/>
</dbReference>
<dbReference type="GO" id="GO:0006465">
    <property type="term" value="P:signal peptide processing"/>
    <property type="evidence" value="ECO:0007669"/>
    <property type="project" value="InterPro"/>
</dbReference>
<dbReference type="GO" id="GO:0016020">
    <property type="term" value="C:membrane"/>
    <property type="evidence" value="ECO:0007669"/>
    <property type="project" value="UniProtKB-SubCell"/>
</dbReference>